<protein>
    <submittedName>
        <fullName evidence="2">(rape) hypothetical protein</fullName>
    </submittedName>
</protein>
<name>A0A816M384_BRANA</name>
<dbReference type="EMBL" id="HG994371">
    <property type="protein sequence ID" value="CAF1944633.1"/>
    <property type="molecule type" value="Genomic_DNA"/>
</dbReference>
<evidence type="ECO:0000313" key="2">
    <source>
        <dbReference type="EMBL" id="CAF1944633.1"/>
    </source>
</evidence>
<feature type="signal peptide" evidence="1">
    <location>
        <begin position="1"/>
        <end position="20"/>
    </location>
</feature>
<accession>A0A816M384</accession>
<proteinExistence type="predicted"/>
<dbReference type="AlphaFoldDB" id="A0A816M384"/>
<feature type="chain" id="PRO_5032796421" evidence="1">
    <location>
        <begin position="21"/>
        <end position="109"/>
    </location>
</feature>
<keyword evidence="1" id="KW-0732">Signal</keyword>
<sequence length="109" mass="12985">MIKVEILLFYTLLLQHPVNFTNQTDSITSRCSEKDDNFLWTIVNKSPRGLITKAFSCSHVCFQSRITDHLHMNIRMQQMKTTMEIALIYDIILKSENCLLWCFQVRERW</sequence>
<organism evidence="2">
    <name type="scientific">Brassica napus</name>
    <name type="common">Rape</name>
    <dbReference type="NCBI Taxonomy" id="3708"/>
    <lineage>
        <taxon>Eukaryota</taxon>
        <taxon>Viridiplantae</taxon>
        <taxon>Streptophyta</taxon>
        <taxon>Embryophyta</taxon>
        <taxon>Tracheophyta</taxon>
        <taxon>Spermatophyta</taxon>
        <taxon>Magnoliopsida</taxon>
        <taxon>eudicotyledons</taxon>
        <taxon>Gunneridae</taxon>
        <taxon>Pentapetalae</taxon>
        <taxon>rosids</taxon>
        <taxon>malvids</taxon>
        <taxon>Brassicales</taxon>
        <taxon>Brassicaceae</taxon>
        <taxon>Brassiceae</taxon>
        <taxon>Brassica</taxon>
    </lineage>
</organism>
<reference evidence="2" key="1">
    <citation type="submission" date="2021-01" db="EMBL/GenBank/DDBJ databases">
        <authorList>
            <consortium name="Genoscope - CEA"/>
            <person name="William W."/>
        </authorList>
    </citation>
    <scope>NUCLEOTIDE SEQUENCE</scope>
</reference>
<evidence type="ECO:0000256" key="1">
    <source>
        <dbReference type="SAM" id="SignalP"/>
    </source>
</evidence>
<gene>
    <name evidence="2" type="ORF">DARMORV10_C07P01030.1</name>
</gene>
<dbReference type="Proteomes" id="UP001295469">
    <property type="component" value="Chromosome C07"/>
</dbReference>